<evidence type="ECO:0000256" key="4">
    <source>
        <dbReference type="ARBA" id="ARBA00022840"/>
    </source>
</evidence>
<dbReference type="InterPro" id="IPR017871">
    <property type="entry name" value="ABC_transporter-like_CS"/>
</dbReference>
<dbReference type="OrthoDB" id="8481147at2"/>
<dbReference type="InterPro" id="IPR027417">
    <property type="entry name" value="P-loop_NTPase"/>
</dbReference>
<dbReference type="Pfam" id="PF00005">
    <property type="entry name" value="ABC_tran"/>
    <property type="match status" value="1"/>
</dbReference>
<comment type="similarity">
    <text evidence="1">Belongs to the ABC transporter superfamily.</text>
</comment>
<dbReference type="PROSITE" id="PS50893">
    <property type="entry name" value="ABC_TRANSPORTER_2"/>
    <property type="match status" value="1"/>
</dbReference>
<feature type="domain" description="ABC transporter" evidence="5">
    <location>
        <begin position="9"/>
        <end position="258"/>
    </location>
</feature>
<comment type="caution">
    <text evidence="6">The sequence shown here is derived from an EMBL/GenBank/DDBJ whole genome shotgun (WGS) entry which is preliminary data.</text>
</comment>
<dbReference type="EMBL" id="WBKB01000010">
    <property type="protein sequence ID" value="KAB1641241.1"/>
    <property type="molecule type" value="Genomic_DNA"/>
</dbReference>
<dbReference type="PROSITE" id="PS00211">
    <property type="entry name" value="ABC_TRANSPORTER_1"/>
    <property type="match status" value="1"/>
</dbReference>
<dbReference type="GO" id="GO:0016887">
    <property type="term" value="F:ATP hydrolysis activity"/>
    <property type="evidence" value="ECO:0007669"/>
    <property type="project" value="InterPro"/>
</dbReference>
<dbReference type="InterPro" id="IPR003439">
    <property type="entry name" value="ABC_transporter-like_ATP-bd"/>
</dbReference>
<dbReference type="SUPFAM" id="SSF52540">
    <property type="entry name" value="P-loop containing nucleoside triphosphate hydrolases"/>
    <property type="match status" value="1"/>
</dbReference>
<evidence type="ECO:0000313" key="7">
    <source>
        <dbReference type="Proteomes" id="UP000433493"/>
    </source>
</evidence>
<dbReference type="GO" id="GO:0005524">
    <property type="term" value="F:ATP binding"/>
    <property type="evidence" value="ECO:0007669"/>
    <property type="project" value="UniProtKB-KW"/>
</dbReference>
<evidence type="ECO:0000313" key="6">
    <source>
        <dbReference type="EMBL" id="KAB1641241.1"/>
    </source>
</evidence>
<accession>A0A7J5B859</accession>
<dbReference type="Proteomes" id="UP000433493">
    <property type="component" value="Unassembled WGS sequence"/>
</dbReference>
<evidence type="ECO:0000256" key="1">
    <source>
        <dbReference type="ARBA" id="ARBA00005417"/>
    </source>
</evidence>
<sequence>MTAAEPPLLRVRNLVAGYPKQAGIFGGTKIVPAIHDINVEIGRGETLAFVGESGSGKSTTGRAVLRLLPVASGSIEFEGQDITHWGKRTPLEYRKDVQAIFQDPSASLNPRHLISHSIELPLRRHGMTSKKEIRRKLEWAMDMVGLQRDHLNRFPNELSGGQQQRVAIARALVLDPKLVVCDEAVSALDLSTQGQIINLLADLQEETGASYLFIAHDLGLVRHIADRVGVMNQGRLVELGETEQIFSNPQDDYTKRLLKATPASTPLGRDARRAERQRARLDLAAA</sequence>
<dbReference type="PANTHER" id="PTHR43776:SF7">
    <property type="entry name" value="D,D-DIPEPTIDE TRANSPORT ATP-BINDING PROTEIN DDPF-RELATED"/>
    <property type="match status" value="1"/>
</dbReference>
<gene>
    <name evidence="6" type="ORF">F8O05_13405</name>
</gene>
<dbReference type="InterPro" id="IPR050319">
    <property type="entry name" value="ABC_transp_ATP-bind"/>
</dbReference>
<organism evidence="6 7">
    <name type="scientific">Gulosibacter chungangensis</name>
    <dbReference type="NCBI Taxonomy" id="979746"/>
    <lineage>
        <taxon>Bacteria</taxon>
        <taxon>Bacillati</taxon>
        <taxon>Actinomycetota</taxon>
        <taxon>Actinomycetes</taxon>
        <taxon>Micrococcales</taxon>
        <taxon>Microbacteriaceae</taxon>
        <taxon>Gulosibacter</taxon>
    </lineage>
</organism>
<dbReference type="CDD" id="cd03257">
    <property type="entry name" value="ABC_NikE_OppD_transporters"/>
    <property type="match status" value="1"/>
</dbReference>
<keyword evidence="3" id="KW-0547">Nucleotide-binding</keyword>
<dbReference type="SMART" id="SM00382">
    <property type="entry name" value="AAA"/>
    <property type="match status" value="1"/>
</dbReference>
<reference evidence="6 7" key="1">
    <citation type="submission" date="2019-09" db="EMBL/GenBank/DDBJ databases">
        <title>Phylogeny of genus Pseudoclavibacter and closely related genus.</title>
        <authorList>
            <person name="Li Y."/>
        </authorList>
    </citation>
    <scope>NUCLEOTIDE SEQUENCE [LARGE SCALE GENOMIC DNA]</scope>
    <source>
        <strain evidence="6 7">KCTC 13959</strain>
    </source>
</reference>
<evidence type="ECO:0000256" key="2">
    <source>
        <dbReference type="ARBA" id="ARBA00022448"/>
    </source>
</evidence>
<dbReference type="PANTHER" id="PTHR43776">
    <property type="entry name" value="TRANSPORT ATP-BINDING PROTEIN"/>
    <property type="match status" value="1"/>
</dbReference>
<evidence type="ECO:0000256" key="3">
    <source>
        <dbReference type="ARBA" id="ARBA00022741"/>
    </source>
</evidence>
<keyword evidence="4 6" id="KW-0067">ATP-binding</keyword>
<keyword evidence="2" id="KW-0813">Transport</keyword>
<name>A0A7J5B859_9MICO</name>
<evidence type="ECO:0000259" key="5">
    <source>
        <dbReference type="PROSITE" id="PS50893"/>
    </source>
</evidence>
<dbReference type="GO" id="GO:0055085">
    <property type="term" value="P:transmembrane transport"/>
    <property type="evidence" value="ECO:0007669"/>
    <property type="project" value="UniProtKB-ARBA"/>
</dbReference>
<dbReference type="Gene3D" id="3.40.50.300">
    <property type="entry name" value="P-loop containing nucleotide triphosphate hydrolases"/>
    <property type="match status" value="1"/>
</dbReference>
<dbReference type="InterPro" id="IPR003593">
    <property type="entry name" value="AAA+_ATPase"/>
</dbReference>
<protein>
    <submittedName>
        <fullName evidence="6">ABC transporter ATP-binding protein</fullName>
    </submittedName>
</protein>
<keyword evidence="7" id="KW-1185">Reference proteome</keyword>
<proteinExistence type="inferred from homology"/>
<dbReference type="AlphaFoldDB" id="A0A7J5B859"/>